<accession>A0A136II33</accession>
<proteinExistence type="predicted"/>
<keyword evidence="3" id="KW-1185">Reference proteome</keyword>
<organism evidence="2 3">
    <name type="scientific">Microdochium bolleyi</name>
    <dbReference type="NCBI Taxonomy" id="196109"/>
    <lineage>
        <taxon>Eukaryota</taxon>
        <taxon>Fungi</taxon>
        <taxon>Dikarya</taxon>
        <taxon>Ascomycota</taxon>
        <taxon>Pezizomycotina</taxon>
        <taxon>Sordariomycetes</taxon>
        <taxon>Xylariomycetidae</taxon>
        <taxon>Xylariales</taxon>
        <taxon>Microdochiaceae</taxon>
        <taxon>Microdochium</taxon>
    </lineage>
</organism>
<dbReference type="InParanoid" id="A0A136II33"/>
<evidence type="ECO:0000256" key="1">
    <source>
        <dbReference type="SAM" id="MobiDB-lite"/>
    </source>
</evidence>
<feature type="compositionally biased region" description="Low complexity" evidence="1">
    <location>
        <begin position="42"/>
        <end position="54"/>
    </location>
</feature>
<reference evidence="3" key="1">
    <citation type="submission" date="2016-02" db="EMBL/GenBank/DDBJ databases">
        <title>Draft genome sequence of Microdochium bolleyi, a fungal endophyte of beachgrass.</title>
        <authorList>
            <consortium name="DOE Joint Genome Institute"/>
            <person name="David A.S."/>
            <person name="May G."/>
            <person name="Haridas S."/>
            <person name="Lim J."/>
            <person name="Wang M."/>
            <person name="Labutti K."/>
            <person name="Lipzen A."/>
            <person name="Barry K."/>
            <person name="Grigoriev I.V."/>
        </authorList>
    </citation>
    <scope>NUCLEOTIDE SEQUENCE [LARGE SCALE GENOMIC DNA]</scope>
    <source>
        <strain evidence="3">J235TASD1</strain>
    </source>
</reference>
<gene>
    <name evidence="2" type="ORF">Micbo1qcDRAFT_170111</name>
</gene>
<feature type="non-terminal residue" evidence="2">
    <location>
        <position position="54"/>
    </location>
</feature>
<sequence>MTPPAAQAHTPSPNHSPSTDPRGESSPTQRPSSEEPADLPPQQTQATGQATCLL</sequence>
<evidence type="ECO:0000313" key="3">
    <source>
        <dbReference type="Proteomes" id="UP000070501"/>
    </source>
</evidence>
<evidence type="ECO:0000313" key="2">
    <source>
        <dbReference type="EMBL" id="KXJ84611.1"/>
    </source>
</evidence>
<dbReference type="EMBL" id="KQ964385">
    <property type="protein sequence ID" value="KXJ84611.1"/>
    <property type="molecule type" value="Genomic_DNA"/>
</dbReference>
<feature type="compositionally biased region" description="Polar residues" evidence="1">
    <location>
        <begin position="9"/>
        <end position="31"/>
    </location>
</feature>
<dbReference type="Proteomes" id="UP000070501">
    <property type="component" value="Unassembled WGS sequence"/>
</dbReference>
<dbReference type="AlphaFoldDB" id="A0A136II33"/>
<name>A0A136II33_9PEZI</name>
<protein>
    <submittedName>
        <fullName evidence="2">Uncharacterized protein</fullName>
    </submittedName>
</protein>
<feature type="region of interest" description="Disordered" evidence="1">
    <location>
        <begin position="1"/>
        <end position="54"/>
    </location>
</feature>